<sequence>MEELGVKKTWHFMFKVGVYFTVILGMIVQLLSPALTLAAENPTQAVTGALTIKNQDEQGSPLNGAKYEIRNESHQVVATSSISQDGQATISNLPVGNYLPRKHSLSQVIQPLNRRKTLASQLLSKPRYCLRAVHLPRLPVTVSVQLRRQQRRQLRALMQAQQQRQTMMLNCPIFSLMLF</sequence>
<dbReference type="RefSeq" id="WP_005692088.1">
    <property type="nucleotide sequence ID" value="NZ_CABHIZ010000012.1"/>
</dbReference>
<dbReference type="Proteomes" id="UP000552935">
    <property type="component" value="Unassembled WGS sequence"/>
</dbReference>
<feature type="domain" description="SpaA-like prealbumin fold" evidence="2">
    <location>
        <begin position="49"/>
        <end position="98"/>
    </location>
</feature>
<gene>
    <name evidence="4" type="ORF">E6L36_02215</name>
    <name evidence="3" type="ORF">H0N82_11255</name>
</gene>
<protein>
    <submittedName>
        <fullName evidence="4">Carboxypeptidase regulatory-like domain-containing protein</fullName>
    </submittedName>
    <submittedName>
        <fullName evidence="3">Prealbumin-like fold domain-containing protein</fullName>
    </submittedName>
</protein>
<dbReference type="EMBL" id="JACCKI010000010">
    <property type="protein sequence ID" value="NZA05642.1"/>
    <property type="molecule type" value="Genomic_DNA"/>
</dbReference>
<keyword evidence="1" id="KW-0472">Membrane</keyword>
<dbReference type="Gene3D" id="2.60.40.10">
    <property type="entry name" value="Immunoglobulins"/>
    <property type="match status" value="1"/>
</dbReference>
<dbReference type="InterPro" id="IPR013783">
    <property type="entry name" value="Ig-like_fold"/>
</dbReference>
<evidence type="ECO:0000313" key="4">
    <source>
        <dbReference type="EMBL" id="THC79321.1"/>
    </source>
</evidence>
<dbReference type="Proteomes" id="UP000307517">
    <property type="component" value="Unassembled WGS sequence"/>
</dbReference>
<proteinExistence type="predicted"/>
<dbReference type="AlphaFoldDB" id="A0A853J5M8"/>
<evidence type="ECO:0000313" key="5">
    <source>
        <dbReference type="Proteomes" id="UP000307517"/>
    </source>
</evidence>
<reference evidence="4 5" key="1">
    <citation type="submission" date="2019-04" db="EMBL/GenBank/DDBJ databases">
        <title>Genome Announcement to Ensure Probiotic Safety of Lactobacillus rhamnosus UBLR-58.</title>
        <authorList>
            <person name="Sulthana A."/>
            <person name="Lakshmi S.G."/>
            <person name="Madempudi R.S."/>
        </authorList>
    </citation>
    <scope>NUCLEOTIDE SEQUENCE [LARGE SCALE GENOMIC DNA]</scope>
    <source>
        <strain evidence="4 5">UBLR-58</strain>
    </source>
</reference>
<dbReference type="InterPro" id="IPR041033">
    <property type="entry name" value="SpaA_PFL_dom_1"/>
</dbReference>
<evidence type="ECO:0000313" key="6">
    <source>
        <dbReference type="Proteomes" id="UP000552935"/>
    </source>
</evidence>
<comment type="caution">
    <text evidence="3">The sequence shown here is derived from an EMBL/GenBank/DDBJ whole genome shotgun (WGS) entry which is preliminary data.</text>
</comment>
<reference evidence="3 6" key="2">
    <citation type="submission" date="2020-07" db="EMBL/GenBank/DDBJ databases">
        <title>Organ Donor 1.</title>
        <authorList>
            <person name="Marsh A.J."/>
            <person name="Azcarate-Peril M.A."/>
        </authorList>
    </citation>
    <scope>NUCLEOTIDE SEQUENCE [LARGE SCALE GENOMIC DNA]</scope>
    <source>
        <strain evidence="3 6">AMC0712</strain>
    </source>
</reference>
<evidence type="ECO:0000313" key="3">
    <source>
        <dbReference type="EMBL" id="NZA05642.1"/>
    </source>
</evidence>
<evidence type="ECO:0000256" key="1">
    <source>
        <dbReference type="SAM" id="Phobius"/>
    </source>
</evidence>
<keyword evidence="1" id="KW-0812">Transmembrane</keyword>
<name>A0A853J5M8_LACRH</name>
<evidence type="ECO:0000259" key="2">
    <source>
        <dbReference type="Pfam" id="PF17802"/>
    </source>
</evidence>
<feature type="transmembrane region" description="Helical" evidence="1">
    <location>
        <begin position="12"/>
        <end position="31"/>
    </location>
</feature>
<dbReference type="Pfam" id="PF17802">
    <property type="entry name" value="SpaA"/>
    <property type="match status" value="1"/>
</dbReference>
<dbReference type="EMBL" id="SSHM01000001">
    <property type="protein sequence ID" value="THC79321.1"/>
    <property type="molecule type" value="Genomic_DNA"/>
</dbReference>
<organism evidence="3 6">
    <name type="scientific">Lacticaseibacillus rhamnosus</name>
    <name type="common">Lactobacillus rhamnosus</name>
    <dbReference type="NCBI Taxonomy" id="47715"/>
    <lineage>
        <taxon>Bacteria</taxon>
        <taxon>Bacillati</taxon>
        <taxon>Bacillota</taxon>
        <taxon>Bacilli</taxon>
        <taxon>Lactobacillales</taxon>
        <taxon>Lactobacillaceae</taxon>
        <taxon>Lacticaseibacillus</taxon>
    </lineage>
</organism>
<accession>A0A853J5M8</accession>
<keyword evidence="1" id="KW-1133">Transmembrane helix</keyword>